<keyword evidence="6" id="KW-0963">Cytoplasm</keyword>
<evidence type="ECO:0000256" key="10">
    <source>
        <dbReference type="ARBA" id="ARBA00022829"/>
    </source>
</evidence>
<evidence type="ECO:0000256" key="16">
    <source>
        <dbReference type="ARBA" id="ARBA00044179"/>
    </source>
</evidence>
<keyword evidence="8" id="KW-0493">Microtubule</keyword>
<keyword evidence="13" id="KW-0539">Nucleus</keyword>
<evidence type="ECO:0000256" key="15">
    <source>
        <dbReference type="ARBA" id="ARBA00023328"/>
    </source>
</evidence>
<dbReference type="Pfam" id="PF08656">
    <property type="entry name" value="DASH_Dad3"/>
    <property type="match status" value="1"/>
</dbReference>
<dbReference type="PANTHER" id="PTHR28017:SF1">
    <property type="entry name" value="DASH COMPLEX SUBUNIT DAD3"/>
    <property type="match status" value="1"/>
</dbReference>
<evidence type="ECO:0000256" key="1">
    <source>
        <dbReference type="ARBA" id="ARBA00004123"/>
    </source>
</evidence>
<evidence type="ECO:0000256" key="17">
    <source>
        <dbReference type="ARBA" id="ARBA00044305"/>
    </source>
</evidence>
<feature type="region of interest" description="Disordered" evidence="18">
    <location>
        <begin position="102"/>
        <end position="126"/>
    </location>
</feature>
<dbReference type="EMBL" id="CP119934">
    <property type="protein sequence ID" value="WFD01908.1"/>
    <property type="molecule type" value="Genomic_DNA"/>
</dbReference>
<evidence type="ECO:0000256" key="9">
    <source>
        <dbReference type="ARBA" id="ARBA00022776"/>
    </source>
</evidence>
<evidence type="ECO:0000313" key="19">
    <source>
        <dbReference type="EMBL" id="WFD01908.1"/>
    </source>
</evidence>
<evidence type="ECO:0000256" key="5">
    <source>
        <dbReference type="ARBA" id="ARBA00022454"/>
    </source>
</evidence>
<organism evidence="19 20">
    <name type="scientific">Malassezia obtusa</name>
    <dbReference type="NCBI Taxonomy" id="76774"/>
    <lineage>
        <taxon>Eukaryota</taxon>
        <taxon>Fungi</taxon>
        <taxon>Dikarya</taxon>
        <taxon>Basidiomycota</taxon>
        <taxon>Ustilaginomycotina</taxon>
        <taxon>Malasseziomycetes</taxon>
        <taxon>Malasseziales</taxon>
        <taxon>Malasseziaceae</taxon>
        <taxon>Malassezia</taxon>
    </lineage>
</organism>
<reference evidence="19" key="1">
    <citation type="submission" date="2023-03" db="EMBL/GenBank/DDBJ databases">
        <title>Mating type loci evolution in Malassezia.</title>
        <authorList>
            <person name="Coelho M.A."/>
        </authorList>
    </citation>
    <scope>NUCLEOTIDE SEQUENCE</scope>
    <source>
        <strain evidence="19">CBS 7876</strain>
    </source>
</reference>
<keyword evidence="20" id="KW-1185">Reference proteome</keyword>
<dbReference type="GO" id="GO:0051010">
    <property type="term" value="F:microtubule plus-end binding"/>
    <property type="evidence" value="ECO:0007669"/>
    <property type="project" value="TreeGrafter"/>
</dbReference>
<comment type="similarity">
    <text evidence="4">Belongs to the DASH complex DAD3 family.</text>
</comment>
<keyword evidence="12" id="KW-0206">Cytoskeleton</keyword>
<dbReference type="InterPro" id="IPR013965">
    <property type="entry name" value="DASH_Dad3"/>
</dbReference>
<name>A0AAF0IS71_9BASI</name>
<evidence type="ECO:0000256" key="2">
    <source>
        <dbReference type="ARBA" id="ARBA00004186"/>
    </source>
</evidence>
<accession>A0AAF0IS71</accession>
<dbReference type="GO" id="GO:0072686">
    <property type="term" value="C:mitotic spindle"/>
    <property type="evidence" value="ECO:0007669"/>
    <property type="project" value="InterPro"/>
</dbReference>
<dbReference type="PANTHER" id="PTHR28017">
    <property type="entry name" value="DASH COMPLEX SUBUNIT DAD3"/>
    <property type="match status" value="1"/>
</dbReference>
<evidence type="ECO:0000256" key="3">
    <source>
        <dbReference type="ARBA" id="ARBA00004629"/>
    </source>
</evidence>
<evidence type="ECO:0000256" key="4">
    <source>
        <dbReference type="ARBA" id="ARBA00006277"/>
    </source>
</evidence>
<evidence type="ECO:0000256" key="14">
    <source>
        <dbReference type="ARBA" id="ARBA00023306"/>
    </source>
</evidence>
<evidence type="ECO:0000256" key="12">
    <source>
        <dbReference type="ARBA" id="ARBA00023212"/>
    </source>
</evidence>
<feature type="region of interest" description="Disordered" evidence="18">
    <location>
        <begin position="1"/>
        <end position="21"/>
    </location>
</feature>
<keyword evidence="9" id="KW-0498">Mitosis</keyword>
<protein>
    <recommendedName>
        <fullName evidence="16">DASH complex subunit DAD3</fullName>
    </recommendedName>
    <alternativeName>
        <fullName evidence="17">Outer kinetochore protein DAD3</fullName>
    </alternativeName>
</protein>
<evidence type="ECO:0000256" key="7">
    <source>
        <dbReference type="ARBA" id="ARBA00022618"/>
    </source>
</evidence>
<keyword evidence="10" id="KW-0159">Chromosome partition</keyword>
<keyword evidence="5" id="KW-0158">Chromosome</keyword>
<dbReference type="GO" id="GO:0042729">
    <property type="term" value="C:DASH complex"/>
    <property type="evidence" value="ECO:0007669"/>
    <property type="project" value="InterPro"/>
</dbReference>
<gene>
    <name evidence="19" type="ORF">MOBT1_000588</name>
</gene>
<evidence type="ECO:0000256" key="13">
    <source>
        <dbReference type="ARBA" id="ARBA00023242"/>
    </source>
</evidence>
<comment type="subcellular location">
    <subcellularLocation>
        <location evidence="3">Chromosome</location>
        <location evidence="3">Centromere</location>
        <location evidence="3">Kinetochore</location>
    </subcellularLocation>
    <subcellularLocation>
        <location evidence="2">Cytoplasm</location>
        <location evidence="2">Cytoskeleton</location>
        <location evidence="2">Spindle</location>
    </subcellularLocation>
    <subcellularLocation>
        <location evidence="1">Nucleus</location>
    </subcellularLocation>
</comment>
<evidence type="ECO:0000256" key="6">
    <source>
        <dbReference type="ARBA" id="ARBA00022490"/>
    </source>
</evidence>
<proteinExistence type="inferred from homology"/>
<dbReference type="AlphaFoldDB" id="A0AAF0IS71"/>
<keyword evidence="15" id="KW-0137">Centromere</keyword>
<evidence type="ECO:0000256" key="18">
    <source>
        <dbReference type="SAM" id="MobiDB-lite"/>
    </source>
</evidence>
<keyword evidence="14" id="KW-0131">Cell cycle</keyword>
<sequence>MSATAGDGAPHDAFVNPYEGNRSLTPNEQALLGEYARLAQTLRRVRRPLIQVAALSTQLSASTTHASVLNDLRVVERKMGLVLTLFKASVWAIVMQQTDDQEEAEWEELEDQYGNMTIPEEDEPLE</sequence>
<feature type="compositionally biased region" description="Acidic residues" evidence="18">
    <location>
        <begin position="102"/>
        <end position="111"/>
    </location>
</feature>
<dbReference type="GO" id="GO:0005874">
    <property type="term" value="C:microtubule"/>
    <property type="evidence" value="ECO:0007669"/>
    <property type="project" value="UniProtKB-KW"/>
</dbReference>
<dbReference type="GO" id="GO:0008608">
    <property type="term" value="P:attachment of spindle microtubules to kinetochore"/>
    <property type="evidence" value="ECO:0007669"/>
    <property type="project" value="InterPro"/>
</dbReference>
<keyword evidence="11" id="KW-0995">Kinetochore</keyword>
<dbReference type="Proteomes" id="UP001214603">
    <property type="component" value="Chromosome 1"/>
</dbReference>
<evidence type="ECO:0000313" key="20">
    <source>
        <dbReference type="Proteomes" id="UP001214603"/>
    </source>
</evidence>
<evidence type="ECO:0000256" key="8">
    <source>
        <dbReference type="ARBA" id="ARBA00022701"/>
    </source>
</evidence>
<evidence type="ECO:0000256" key="11">
    <source>
        <dbReference type="ARBA" id="ARBA00022838"/>
    </source>
</evidence>
<dbReference type="GO" id="GO:0051301">
    <property type="term" value="P:cell division"/>
    <property type="evidence" value="ECO:0007669"/>
    <property type="project" value="UniProtKB-KW"/>
</dbReference>
<keyword evidence="7" id="KW-0132">Cell division</keyword>